<sequence length="479" mass="50596">MPPAQHLQPSMPLCPQLRRRRQPESIATDAAGPSAHHEAVKEVVLCGTLREHLLAQRRNLSMQLCTLSLERLRNIKAAAAVAAPLPPLQQAGARCSLPAAAARPLAVVGCVAAAAVAGGGGTPGDGAAPASMVRAVKFAVADGDDGGDDAPGGSGGPTASRSASAASASGPYGSPHRRGQLKRCKSSLALAHRPEHKLAHLGGVGIFYSDSPTGLPPIMMHFLHNIDAMHEVVIILTVRFLPLPNIAPVERFLVRSIEQLPNFYQVVARYGYQDQIDHGPGFVSNVIATIMHKLELKAGLQYAGLENDYIHELEGGDEEAGQEEPDDADADEEAQTAASAAAAAASMAAALAPPDMYACSSPGGSSHAPSFLSAHQSPYVSKFTLNALERIRVQANADDSPQAVQEALMMAEALVDTVCERVVYYQGRSFTRAKRGTGPVHQLVVGTLYRSLEMIAYNDSEAWSIPLENMVELGIILEI</sequence>
<dbReference type="InterPro" id="IPR003855">
    <property type="entry name" value="K+_transporter"/>
</dbReference>
<dbReference type="PANTHER" id="PTHR30540:SF83">
    <property type="entry name" value="K+ POTASSIUM TRANSPORTER"/>
    <property type="match status" value="1"/>
</dbReference>
<feature type="region of interest" description="Disordered" evidence="1">
    <location>
        <begin position="316"/>
        <end position="337"/>
    </location>
</feature>
<gene>
    <name evidence="3" type="ORF">CEUR00632_LOCUS9408</name>
</gene>
<feature type="domain" description="K+ potassium transporter C-terminal" evidence="2">
    <location>
        <begin position="203"/>
        <end position="277"/>
    </location>
</feature>
<dbReference type="GO" id="GO:0015079">
    <property type="term" value="F:potassium ion transmembrane transporter activity"/>
    <property type="evidence" value="ECO:0007669"/>
    <property type="project" value="InterPro"/>
</dbReference>
<evidence type="ECO:0000259" key="2">
    <source>
        <dbReference type="Pfam" id="PF22776"/>
    </source>
</evidence>
<reference evidence="3" key="1">
    <citation type="submission" date="2021-01" db="EMBL/GenBank/DDBJ databases">
        <authorList>
            <person name="Corre E."/>
            <person name="Pelletier E."/>
            <person name="Niang G."/>
            <person name="Scheremetjew M."/>
            <person name="Finn R."/>
            <person name="Kale V."/>
            <person name="Holt S."/>
            <person name="Cochrane G."/>
            <person name="Meng A."/>
            <person name="Brown T."/>
            <person name="Cohen L."/>
        </authorList>
    </citation>
    <scope>NUCLEOTIDE SEQUENCE</scope>
    <source>
        <strain evidence="3">CCMP219</strain>
    </source>
</reference>
<protein>
    <recommendedName>
        <fullName evidence="2">K+ potassium transporter C-terminal domain-containing protein</fullName>
    </recommendedName>
</protein>
<feature type="region of interest" description="Disordered" evidence="1">
    <location>
        <begin position="1"/>
        <end position="34"/>
    </location>
</feature>
<accession>A0A7R9YVS8</accession>
<name>A0A7R9YVS8_9CHLO</name>
<dbReference type="PANTHER" id="PTHR30540">
    <property type="entry name" value="OSMOTIC STRESS POTASSIUM TRANSPORTER"/>
    <property type="match status" value="1"/>
</dbReference>
<dbReference type="InterPro" id="IPR053952">
    <property type="entry name" value="K_trans_C"/>
</dbReference>
<evidence type="ECO:0000256" key="1">
    <source>
        <dbReference type="SAM" id="MobiDB-lite"/>
    </source>
</evidence>
<organism evidence="3">
    <name type="scientific">Chlamydomonas euryale</name>
    <dbReference type="NCBI Taxonomy" id="1486919"/>
    <lineage>
        <taxon>Eukaryota</taxon>
        <taxon>Viridiplantae</taxon>
        <taxon>Chlorophyta</taxon>
        <taxon>core chlorophytes</taxon>
        <taxon>Chlorophyceae</taxon>
        <taxon>CS clade</taxon>
        <taxon>Chlamydomonadales</taxon>
        <taxon>Chlamydomonadaceae</taxon>
        <taxon>Chlamydomonas</taxon>
    </lineage>
</organism>
<feature type="region of interest" description="Disordered" evidence="1">
    <location>
        <begin position="144"/>
        <end position="179"/>
    </location>
</feature>
<feature type="compositionally biased region" description="Low complexity" evidence="1">
    <location>
        <begin position="157"/>
        <end position="174"/>
    </location>
</feature>
<dbReference type="EMBL" id="HBEC01020095">
    <property type="protein sequence ID" value="CAD8289369.1"/>
    <property type="molecule type" value="Transcribed_RNA"/>
</dbReference>
<proteinExistence type="predicted"/>
<evidence type="ECO:0000313" key="3">
    <source>
        <dbReference type="EMBL" id="CAD8289369.1"/>
    </source>
</evidence>
<dbReference type="Pfam" id="PF22776">
    <property type="entry name" value="K_trans_C"/>
    <property type="match status" value="1"/>
</dbReference>
<dbReference type="AlphaFoldDB" id="A0A7R9YVS8"/>
<dbReference type="GO" id="GO:0016020">
    <property type="term" value="C:membrane"/>
    <property type="evidence" value="ECO:0007669"/>
    <property type="project" value="InterPro"/>
</dbReference>
<feature type="compositionally biased region" description="Acidic residues" evidence="1">
    <location>
        <begin position="316"/>
        <end position="334"/>
    </location>
</feature>